<accession>A0A178W609</accession>
<name>A0A178W609_ARATH</name>
<sequence length="66" mass="7595">MFSLMPHDVDLRLVSSQVSYFVWSTRDCSSSLNGSEQQRFCFWCLGPSLFSPTSFFVFKCFVASSY</sequence>
<organism evidence="1 2">
    <name type="scientific">Arabidopsis thaliana</name>
    <name type="common">Mouse-ear cress</name>
    <dbReference type="NCBI Taxonomy" id="3702"/>
    <lineage>
        <taxon>Eukaryota</taxon>
        <taxon>Viridiplantae</taxon>
        <taxon>Streptophyta</taxon>
        <taxon>Embryophyta</taxon>
        <taxon>Tracheophyta</taxon>
        <taxon>Spermatophyta</taxon>
        <taxon>Magnoliopsida</taxon>
        <taxon>eudicotyledons</taxon>
        <taxon>Gunneridae</taxon>
        <taxon>Pentapetalae</taxon>
        <taxon>rosids</taxon>
        <taxon>malvids</taxon>
        <taxon>Brassicales</taxon>
        <taxon>Brassicaceae</taxon>
        <taxon>Camelineae</taxon>
        <taxon>Arabidopsis</taxon>
    </lineage>
</organism>
<evidence type="ECO:0000313" key="1">
    <source>
        <dbReference type="EMBL" id="OAP13930.1"/>
    </source>
</evidence>
<dbReference type="EMBL" id="LUHQ01000001">
    <property type="protein sequence ID" value="OAP13930.1"/>
    <property type="molecule type" value="Genomic_DNA"/>
</dbReference>
<gene>
    <name evidence="1" type="ordered locus">AXX17_At1g37750</name>
</gene>
<dbReference type="AlphaFoldDB" id="A0A178W609"/>
<evidence type="ECO:0000313" key="2">
    <source>
        <dbReference type="Proteomes" id="UP000078284"/>
    </source>
</evidence>
<comment type="caution">
    <text evidence="1">The sequence shown here is derived from an EMBL/GenBank/DDBJ whole genome shotgun (WGS) entry which is preliminary data.</text>
</comment>
<dbReference type="Proteomes" id="UP000078284">
    <property type="component" value="Chromosome 1"/>
</dbReference>
<proteinExistence type="predicted"/>
<reference evidence="2" key="1">
    <citation type="journal article" date="2016" name="Proc. Natl. Acad. Sci. U.S.A.">
        <title>Chromosome-level assembly of Arabidopsis thaliana Ler reveals the extent of translocation and inversion polymorphisms.</title>
        <authorList>
            <person name="Zapata L."/>
            <person name="Ding J."/>
            <person name="Willing E.M."/>
            <person name="Hartwig B."/>
            <person name="Bezdan D."/>
            <person name="Jiao W.B."/>
            <person name="Patel V."/>
            <person name="Velikkakam James G."/>
            <person name="Koornneef M."/>
            <person name="Ossowski S."/>
            <person name="Schneeberger K."/>
        </authorList>
    </citation>
    <scope>NUCLEOTIDE SEQUENCE [LARGE SCALE GENOMIC DNA]</scope>
    <source>
        <strain evidence="2">cv. Landsberg erecta</strain>
    </source>
</reference>
<protein>
    <submittedName>
        <fullName evidence="1">Uncharacterized protein</fullName>
    </submittedName>
</protein>